<evidence type="ECO:0000256" key="2">
    <source>
        <dbReference type="ARBA" id="ARBA00022801"/>
    </source>
</evidence>
<dbReference type="RefSeq" id="XP_017778828.1">
    <property type="nucleotide sequence ID" value="XM_017923339.1"/>
</dbReference>
<evidence type="ECO:0000313" key="7">
    <source>
        <dbReference type="RefSeq" id="XP_017778827.1"/>
    </source>
</evidence>
<dbReference type="InterPro" id="IPR036543">
    <property type="entry name" value="Guanylate-bd_C_sf"/>
</dbReference>
<dbReference type="InterPro" id="IPR015894">
    <property type="entry name" value="Guanylate-bd_N"/>
</dbReference>
<keyword evidence="1" id="KW-0547">Nucleotide-binding</keyword>
<accession>A0ABM1MW77</accession>
<dbReference type="RefSeq" id="XP_017778827.1">
    <property type="nucleotide sequence ID" value="XM_017923338.1"/>
</dbReference>
<keyword evidence="3" id="KW-0342">GTP-binding</keyword>
<evidence type="ECO:0000313" key="8">
    <source>
        <dbReference type="RefSeq" id="XP_017778828.1"/>
    </source>
</evidence>
<evidence type="ECO:0000256" key="1">
    <source>
        <dbReference type="ARBA" id="ARBA00022741"/>
    </source>
</evidence>
<dbReference type="Gene3D" id="3.40.50.300">
    <property type="entry name" value="P-loop containing nucleotide triphosphate hydrolases"/>
    <property type="match status" value="1"/>
</dbReference>
<evidence type="ECO:0000313" key="9">
    <source>
        <dbReference type="RefSeq" id="XP_017778829.1"/>
    </source>
</evidence>
<proteinExistence type="inferred from homology"/>
<keyword evidence="2" id="KW-0378">Hydrolase</keyword>
<dbReference type="SUPFAM" id="SSF48340">
    <property type="entry name" value="Interferon-induced guanylate-binding protein 1 (GBP1), C-terminal domain"/>
    <property type="match status" value="1"/>
</dbReference>
<keyword evidence="6" id="KW-1185">Reference proteome</keyword>
<dbReference type="SUPFAM" id="SSF52540">
    <property type="entry name" value="P-loop containing nucleoside triphosphate hydrolases"/>
    <property type="match status" value="1"/>
</dbReference>
<name>A0ABM1MW77_NICVS</name>
<organism evidence="6 7">
    <name type="scientific">Nicrophorus vespilloides</name>
    <name type="common">Boreal carrion beetle</name>
    <dbReference type="NCBI Taxonomy" id="110193"/>
    <lineage>
        <taxon>Eukaryota</taxon>
        <taxon>Metazoa</taxon>
        <taxon>Ecdysozoa</taxon>
        <taxon>Arthropoda</taxon>
        <taxon>Hexapoda</taxon>
        <taxon>Insecta</taxon>
        <taxon>Pterygota</taxon>
        <taxon>Neoptera</taxon>
        <taxon>Endopterygota</taxon>
        <taxon>Coleoptera</taxon>
        <taxon>Polyphaga</taxon>
        <taxon>Staphyliniformia</taxon>
        <taxon>Silphidae</taxon>
        <taxon>Nicrophorinae</taxon>
        <taxon>Nicrophorus</taxon>
    </lineage>
</organism>
<dbReference type="PANTHER" id="PTHR10751">
    <property type="entry name" value="GUANYLATE BINDING PROTEIN"/>
    <property type="match status" value="1"/>
</dbReference>
<sequence length="401" mass="45715">MDEVKMDHKPRPIQIVIDNKDHTFSLDEEQLSHVLLREDIKDRYVVVVSVVGACRKGKSFILDFFLRYLNVKYIENKSTSDWLGPQDVPLEGFSWRGGYERETTGIQMWSEVFLGELDSGDKVAIVLLDTQGAFDKKDCATVIALSTMISSVQIFNLSENIREDDLQYLQQFTEYGRLALADSGKTPFQRLQFLVRDWSYPYEAEYGALGGQKILQKKLQVNDKQHPKLQSLRNHIRSCFTEIACFLMPHPGLQVATSPHFDGKLKDITDEFKQNLQILVPMLLAPENLVLKQINGQKVKARDLVQYFKSYLNICSGNKLPEPKSVLVATAEANNLSAVADAKDVYIALMEDVCGGNKPYLNTLKHRTIKNKALLQFVRKPKMGGEEFSEKYKLQLEKKNV</sequence>
<dbReference type="CDD" id="cd01851">
    <property type="entry name" value="GBP"/>
    <property type="match status" value="1"/>
</dbReference>
<dbReference type="Proteomes" id="UP000695000">
    <property type="component" value="Unplaced"/>
</dbReference>
<protein>
    <submittedName>
        <fullName evidence="7 8">Atlastin-like</fullName>
    </submittedName>
</protein>
<dbReference type="InterPro" id="IPR030386">
    <property type="entry name" value="G_GB1_RHD3_dom"/>
</dbReference>
<comment type="similarity">
    <text evidence="4">Belongs to the TRAFAC class dynamin-like GTPase superfamily. GB1/RHD3 GTPase family.</text>
</comment>
<evidence type="ECO:0000256" key="4">
    <source>
        <dbReference type="PROSITE-ProRule" id="PRU01052"/>
    </source>
</evidence>
<reference evidence="7 8" key="1">
    <citation type="submission" date="2025-05" db="UniProtKB">
        <authorList>
            <consortium name="RefSeq"/>
        </authorList>
    </citation>
    <scope>IDENTIFICATION</scope>
    <source>
        <tissue evidence="7 8">Whole Larva</tissue>
    </source>
</reference>
<dbReference type="Gene3D" id="1.20.58.420">
    <property type="entry name" value="AHSP"/>
    <property type="match status" value="1"/>
</dbReference>
<dbReference type="PROSITE" id="PS51715">
    <property type="entry name" value="G_GB1_RHD3"/>
    <property type="match status" value="1"/>
</dbReference>
<dbReference type="GeneID" id="108564333"/>
<dbReference type="RefSeq" id="XP_017778829.1">
    <property type="nucleotide sequence ID" value="XM_017923340.1"/>
</dbReference>
<dbReference type="InterPro" id="IPR027417">
    <property type="entry name" value="P-loop_NTPase"/>
</dbReference>
<evidence type="ECO:0000259" key="5">
    <source>
        <dbReference type="PROSITE" id="PS51715"/>
    </source>
</evidence>
<evidence type="ECO:0000256" key="3">
    <source>
        <dbReference type="ARBA" id="ARBA00023134"/>
    </source>
</evidence>
<evidence type="ECO:0000313" key="6">
    <source>
        <dbReference type="Proteomes" id="UP000695000"/>
    </source>
</evidence>
<feature type="domain" description="GB1/RHD3-type G" evidence="5">
    <location>
        <begin position="42"/>
        <end position="288"/>
    </location>
</feature>
<gene>
    <name evidence="7 8 9" type="primary">LOC108564333</name>
</gene>
<dbReference type="Pfam" id="PF02263">
    <property type="entry name" value="GBP"/>
    <property type="match status" value="1"/>
</dbReference>